<evidence type="ECO:0000256" key="1">
    <source>
        <dbReference type="ARBA" id="ARBA00004613"/>
    </source>
</evidence>
<dbReference type="InterPro" id="IPR038456">
    <property type="entry name" value="Macin_sf"/>
</dbReference>
<comment type="similarity">
    <text evidence="2">Belongs to the macin family.</text>
</comment>
<dbReference type="GO" id="GO:0006952">
    <property type="term" value="P:defense response"/>
    <property type="evidence" value="ECO:0007669"/>
    <property type="project" value="InterPro"/>
</dbReference>
<name>A0A368GSK2_ANCCA</name>
<evidence type="ECO:0000256" key="3">
    <source>
        <dbReference type="ARBA" id="ARBA00022525"/>
    </source>
</evidence>
<dbReference type="OrthoDB" id="5794840at2759"/>
<evidence type="ECO:0000256" key="4">
    <source>
        <dbReference type="ARBA" id="ARBA00023157"/>
    </source>
</evidence>
<dbReference type="GO" id="GO:0005576">
    <property type="term" value="C:extracellular region"/>
    <property type="evidence" value="ECO:0007669"/>
    <property type="project" value="UniProtKB-SubCell"/>
</dbReference>
<reference evidence="6 7" key="1">
    <citation type="submission" date="2014-10" db="EMBL/GenBank/DDBJ databases">
        <title>Draft genome of the hookworm Ancylostoma caninum.</title>
        <authorList>
            <person name="Mitreva M."/>
        </authorList>
    </citation>
    <scope>NUCLEOTIDE SEQUENCE [LARGE SCALE GENOMIC DNA]</scope>
    <source>
        <strain evidence="6 7">Baltimore</strain>
    </source>
</reference>
<keyword evidence="4" id="KW-1015">Disulfide bond</keyword>
<dbReference type="EMBL" id="JOJR01000064">
    <property type="protein sequence ID" value="RCN47304.1"/>
    <property type="molecule type" value="Genomic_DNA"/>
</dbReference>
<dbReference type="AlphaFoldDB" id="A0A368GSK2"/>
<evidence type="ECO:0000313" key="6">
    <source>
        <dbReference type="EMBL" id="RCN47304.1"/>
    </source>
</evidence>
<keyword evidence="5" id="KW-0732">Signal</keyword>
<sequence length="236" mass="26193">MNRYLVAALLLLCSVALSECGCYKNWSRCTPQTAFWTGILWKNCPDYCRQCKGRAGGKCVKVYNKKCSGGYQCQCSGGSVPKSKNPIVIATCKLGLNNLLLHRTSLYEYEQITHWFVIHIHTYAKYPQIPMLTRPRSYLAMNRYLIAAIVLLCSVALSECGCYKNWSRCTPQTAFATGILWKSCPDYCRRCKGRSGGSCVKVHNKRCSGGYQCQCSGGSVSKSKNPAVIATCKLGL</sequence>
<feature type="signal peptide" evidence="5">
    <location>
        <begin position="1"/>
        <end position="18"/>
    </location>
</feature>
<dbReference type="Gene3D" id="3.30.30.100">
    <property type="match status" value="2"/>
</dbReference>
<dbReference type="Proteomes" id="UP000252519">
    <property type="component" value="Unassembled WGS sequence"/>
</dbReference>
<accession>A0A368GSK2</accession>
<dbReference type="Pfam" id="PF14865">
    <property type="entry name" value="Macin"/>
    <property type="match status" value="2"/>
</dbReference>
<feature type="chain" id="PRO_5016876147" description="ShTK domain protein" evidence="5">
    <location>
        <begin position="19"/>
        <end position="236"/>
    </location>
</feature>
<proteinExistence type="inferred from homology"/>
<evidence type="ECO:0000256" key="2">
    <source>
        <dbReference type="ARBA" id="ARBA00010366"/>
    </source>
</evidence>
<protein>
    <recommendedName>
        <fullName evidence="8">ShTK domain protein</fullName>
    </recommendedName>
</protein>
<gene>
    <name evidence="6" type="ORF">ANCCAN_06592</name>
</gene>
<evidence type="ECO:0000313" key="7">
    <source>
        <dbReference type="Proteomes" id="UP000252519"/>
    </source>
</evidence>
<organism evidence="6 7">
    <name type="scientific">Ancylostoma caninum</name>
    <name type="common">Dog hookworm</name>
    <dbReference type="NCBI Taxonomy" id="29170"/>
    <lineage>
        <taxon>Eukaryota</taxon>
        <taxon>Metazoa</taxon>
        <taxon>Ecdysozoa</taxon>
        <taxon>Nematoda</taxon>
        <taxon>Chromadorea</taxon>
        <taxon>Rhabditida</taxon>
        <taxon>Rhabditina</taxon>
        <taxon>Rhabditomorpha</taxon>
        <taxon>Strongyloidea</taxon>
        <taxon>Ancylostomatidae</taxon>
        <taxon>Ancylostomatinae</taxon>
        <taxon>Ancylostoma</taxon>
    </lineage>
</organism>
<evidence type="ECO:0008006" key="8">
    <source>
        <dbReference type="Google" id="ProtNLM"/>
    </source>
</evidence>
<keyword evidence="7" id="KW-1185">Reference proteome</keyword>
<keyword evidence="3" id="KW-0964">Secreted</keyword>
<evidence type="ECO:0000256" key="5">
    <source>
        <dbReference type="SAM" id="SignalP"/>
    </source>
</evidence>
<comment type="subcellular location">
    <subcellularLocation>
        <location evidence="1">Secreted</location>
    </subcellularLocation>
</comment>
<dbReference type="InterPro" id="IPR029230">
    <property type="entry name" value="Macin"/>
</dbReference>
<comment type="caution">
    <text evidence="6">The sequence shown here is derived from an EMBL/GenBank/DDBJ whole genome shotgun (WGS) entry which is preliminary data.</text>
</comment>